<comment type="caution">
    <text evidence="7">The sequence shown here is derived from an EMBL/GenBank/DDBJ whole genome shotgun (WGS) entry which is preliminary data.</text>
</comment>
<comment type="function">
    <text evidence="1 6">Required for the transposition of the insertion element.</text>
</comment>
<dbReference type="Proteomes" id="UP001351900">
    <property type="component" value="Unassembled WGS sequence"/>
</dbReference>
<evidence type="ECO:0000256" key="2">
    <source>
        <dbReference type="ARBA" id="ARBA00010961"/>
    </source>
</evidence>
<dbReference type="InterPro" id="IPR001207">
    <property type="entry name" value="Transposase_mutator"/>
</dbReference>
<sequence>MAVGIDLDGRRDVLGLWMGPTGGEGAKQWMNMLTELRNRGVADVCIVCCDGLKGLPDAIGAIWPLATVQTCVVHLVRNSLRYASKKYWSKITGQLRDVYTAPTVAAAEARFAEFTAQWRGLYPAMIQMWENAWGEFTPFLSFPPEIRRLIYTTNGIESLNARFRQATRRRGHFPNEQAAMKVLYLTVLERRPNRANPTGQIAGWKAILNTLSMTYGDRLGIN</sequence>
<protein>
    <recommendedName>
        <fullName evidence="6">Mutator family transposase</fullName>
    </recommendedName>
</protein>
<keyword evidence="4 6" id="KW-0238">DNA-binding</keyword>
<comment type="similarity">
    <text evidence="2 6">Belongs to the transposase mutator family.</text>
</comment>
<keyword evidence="5 6" id="KW-0233">DNA recombination</keyword>
<evidence type="ECO:0000256" key="5">
    <source>
        <dbReference type="ARBA" id="ARBA00023172"/>
    </source>
</evidence>
<keyword evidence="8" id="KW-1185">Reference proteome</keyword>
<dbReference type="EMBL" id="JAZHOV010000005">
    <property type="protein sequence ID" value="MEF2255318.1"/>
    <property type="molecule type" value="Genomic_DNA"/>
</dbReference>
<dbReference type="PANTHER" id="PTHR33217:SF8">
    <property type="entry name" value="MUTATOR FAMILY TRANSPOSASE"/>
    <property type="match status" value="1"/>
</dbReference>
<dbReference type="PANTHER" id="PTHR33217">
    <property type="entry name" value="TRANSPOSASE FOR INSERTION SEQUENCE ELEMENT IS1081"/>
    <property type="match status" value="1"/>
</dbReference>
<accession>A0ABU7V712</accession>
<name>A0ABU7V712_9MICO</name>
<evidence type="ECO:0000256" key="6">
    <source>
        <dbReference type="RuleBase" id="RU365089"/>
    </source>
</evidence>
<dbReference type="NCBIfam" id="NF033543">
    <property type="entry name" value="transpos_IS256"/>
    <property type="match status" value="1"/>
</dbReference>
<evidence type="ECO:0000256" key="4">
    <source>
        <dbReference type="ARBA" id="ARBA00023125"/>
    </source>
</evidence>
<proteinExistence type="inferred from homology"/>
<dbReference type="Pfam" id="PF00872">
    <property type="entry name" value="Transposase_mut"/>
    <property type="match status" value="1"/>
</dbReference>
<evidence type="ECO:0000256" key="3">
    <source>
        <dbReference type="ARBA" id="ARBA00022578"/>
    </source>
</evidence>
<organism evidence="7 8">
    <name type="scientific">Microbacterium schleiferi</name>
    <dbReference type="NCBI Taxonomy" id="69362"/>
    <lineage>
        <taxon>Bacteria</taxon>
        <taxon>Bacillati</taxon>
        <taxon>Actinomycetota</taxon>
        <taxon>Actinomycetes</taxon>
        <taxon>Micrococcales</taxon>
        <taxon>Microbacteriaceae</taxon>
        <taxon>Microbacterium</taxon>
    </lineage>
</organism>
<keyword evidence="6" id="KW-0814">Transposable element</keyword>
<reference evidence="7 8" key="1">
    <citation type="submission" date="2024-01" db="EMBL/GenBank/DDBJ databases">
        <title>the genome sequence of strain Microbacterium schleiferi NBRC 15075.</title>
        <authorList>
            <person name="Ding Y."/>
            <person name="Zhang G."/>
        </authorList>
    </citation>
    <scope>NUCLEOTIDE SEQUENCE [LARGE SCALE GENOMIC DNA]</scope>
    <source>
        <strain evidence="7 8">NBRC 15075</strain>
    </source>
</reference>
<gene>
    <name evidence="7" type="ORF">V2V91_09260</name>
</gene>
<keyword evidence="3 6" id="KW-0815">Transposition</keyword>
<evidence type="ECO:0000313" key="8">
    <source>
        <dbReference type="Proteomes" id="UP001351900"/>
    </source>
</evidence>
<evidence type="ECO:0000256" key="1">
    <source>
        <dbReference type="ARBA" id="ARBA00002190"/>
    </source>
</evidence>
<evidence type="ECO:0000313" key="7">
    <source>
        <dbReference type="EMBL" id="MEF2255318.1"/>
    </source>
</evidence>